<keyword evidence="4 7" id="KW-0812">Transmembrane</keyword>
<evidence type="ECO:0000313" key="8">
    <source>
        <dbReference type="EMBL" id="MBN3968265.1"/>
    </source>
</evidence>
<organism evidence="8 9">
    <name type="scientific">Pseudomonas gregormendelii</name>
    <dbReference type="NCBI Taxonomy" id="1628277"/>
    <lineage>
        <taxon>Bacteria</taxon>
        <taxon>Pseudomonadati</taxon>
        <taxon>Pseudomonadota</taxon>
        <taxon>Gammaproteobacteria</taxon>
        <taxon>Pseudomonadales</taxon>
        <taxon>Pseudomonadaceae</taxon>
        <taxon>Pseudomonas</taxon>
    </lineage>
</organism>
<keyword evidence="9" id="KW-1185">Reference proteome</keyword>
<dbReference type="InterPro" id="IPR051907">
    <property type="entry name" value="DoxX-like_oxidoreductase"/>
</dbReference>
<name>A0ABS3AMT6_9PSED</name>
<comment type="subcellular location">
    <subcellularLocation>
        <location evidence="1">Cell membrane</location>
        <topology evidence="1">Multi-pass membrane protein</topology>
    </subcellularLocation>
</comment>
<feature type="transmembrane region" description="Helical" evidence="7">
    <location>
        <begin position="93"/>
        <end position="118"/>
    </location>
</feature>
<evidence type="ECO:0000256" key="5">
    <source>
        <dbReference type="ARBA" id="ARBA00022989"/>
    </source>
</evidence>
<evidence type="ECO:0000313" key="9">
    <source>
        <dbReference type="Proteomes" id="UP000772591"/>
    </source>
</evidence>
<dbReference type="PANTHER" id="PTHR33452">
    <property type="entry name" value="OXIDOREDUCTASE CATD-RELATED"/>
    <property type="match status" value="1"/>
</dbReference>
<comment type="caution">
    <text evidence="8">The sequence shown here is derived from an EMBL/GenBank/DDBJ whole genome shotgun (WGS) entry which is preliminary data.</text>
</comment>
<proteinExistence type="inferred from homology"/>
<dbReference type="Pfam" id="PF07681">
    <property type="entry name" value="DoxX"/>
    <property type="match status" value="1"/>
</dbReference>
<dbReference type="Proteomes" id="UP000772591">
    <property type="component" value="Unassembled WGS sequence"/>
</dbReference>
<comment type="similarity">
    <text evidence="2">Belongs to the DoxX family.</text>
</comment>
<evidence type="ECO:0000256" key="6">
    <source>
        <dbReference type="ARBA" id="ARBA00023136"/>
    </source>
</evidence>
<dbReference type="RefSeq" id="WP_101209390.1">
    <property type="nucleotide sequence ID" value="NZ_JADEVO010000047.1"/>
</dbReference>
<dbReference type="EMBL" id="JADEVO010000047">
    <property type="protein sequence ID" value="MBN3968265.1"/>
    <property type="molecule type" value="Genomic_DNA"/>
</dbReference>
<reference evidence="8 9" key="1">
    <citation type="journal article" date="2021" name="Int. J. Syst. Evol. Microbiol.">
        <title>Pseudomonas piscium sp. nov., Pseudomonas pisciculturae sp. nov., Pseudomonas mucoides sp. nov. and Pseudomonas neuropathica sp. nov. isolated from rainbow trout.</title>
        <authorList>
            <person name="Duman M."/>
            <person name="Mulet M."/>
            <person name="Altun S."/>
            <person name="Saticioglu I.B."/>
            <person name="Gomila M."/>
            <person name="Lalucat J."/>
            <person name="Garcia-Valdes E."/>
        </authorList>
    </citation>
    <scope>NUCLEOTIDE SEQUENCE [LARGE SCALE GENOMIC DNA]</scope>
    <source>
        <strain evidence="8 9">LMG 28632</strain>
    </source>
</reference>
<evidence type="ECO:0000256" key="3">
    <source>
        <dbReference type="ARBA" id="ARBA00022475"/>
    </source>
</evidence>
<evidence type="ECO:0000256" key="1">
    <source>
        <dbReference type="ARBA" id="ARBA00004651"/>
    </source>
</evidence>
<feature type="transmembrane region" description="Helical" evidence="7">
    <location>
        <begin position="29"/>
        <end position="49"/>
    </location>
</feature>
<gene>
    <name evidence="8" type="ORF">IMW75_23690</name>
</gene>
<evidence type="ECO:0000256" key="4">
    <source>
        <dbReference type="ARBA" id="ARBA00022692"/>
    </source>
</evidence>
<evidence type="ECO:0000256" key="7">
    <source>
        <dbReference type="SAM" id="Phobius"/>
    </source>
</evidence>
<keyword evidence="6 7" id="KW-0472">Membrane</keyword>
<protein>
    <submittedName>
        <fullName evidence="8">DoxX family protein</fullName>
    </submittedName>
</protein>
<dbReference type="InterPro" id="IPR032808">
    <property type="entry name" value="DoxX"/>
</dbReference>
<keyword evidence="5 7" id="KW-1133">Transmembrane helix</keyword>
<accession>A0ABS3AMT6</accession>
<keyword evidence="3" id="KW-1003">Cell membrane</keyword>
<feature type="transmembrane region" description="Helical" evidence="7">
    <location>
        <begin position="130"/>
        <end position="150"/>
    </location>
</feature>
<evidence type="ECO:0000256" key="2">
    <source>
        <dbReference type="ARBA" id="ARBA00006679"/>
    </source>
</evidence>
<dbReference type="PANTHER" id="PTHR33452:SF1">
    <property type="entry name" value="INNER MEMBRANE PROTEIN YPHA-RELATED"/>
    <property type="match status" value="1"/>
</dbReference>
<sequence>MDTLQTRSPAADHSLRGLWNRVANRLSTLIGDSFLVLVARIAIAAIFFMSGRTKVTDFMTITPSTYELFRTEYALPLISPELAAHLSTYSEHLFPVLLVLGLFTRLSALALLGMTFVIEVFVYPDAWPTHLSWAGLLLLIFARGAGSLSLDRRLGIR</sequence>